<sequence>MNAVEVSNVTVPVLHRGAFGSGENKDRQPESTCFFISLPRMVDHSRGASLRDGPFEVRRFLRANPGRADLRCAPVSGVPGGNASRTSRHGTRCRFCAAVARTRRREFCAPVKNCLDSKQHCQ</sequence>
<dbReference type="KEGG" id="sfu:Sfum_3589"/>
<gene>
    <name evidence="1" type="ordered locus">Sfum_3589</name>
</gene>
<proteinExistence type="predicted"/>
<dbReference type="HOGENOM" id="CLU_2025601_0_0_7"/>
<dbReference type="InParanoid" id="A0LPA7"/>
<evidence type="ECO:0000313" key="1">
    <source>
        <dbReference type="EMBL" id="ABK19259.1"/>
    </source>
</evidence>
<protein>
    <submittedName>
        <fullName evidence="1">Uncharacterized protein</fullName>
    </submittedName>
</protein>
<accession>A0LPA7</accession>
<name>A0LPA7_SYNFM</name>
<keyword evidence="2" id="KW-1185">Reference proteome</keyword>
<reference evidence="1 2" key="1">
    <citation type="submission" date="2006-10" db="EMBL/GenBank/DDBJ databases">
        <title>Complete sequence of Syntrophobacter fumaroxidans MPOB.</title>
        <authorList>
            <consortium name="US DOE Joint Genome Institute"/>
            <person name="Copeland A."/>
            <person name="Lucas S."/>
            <person name="Lapidus A."/>
            <person name="Barry K."/>
            <person name="Detter J.C."/>
            <person name="Glavina del Rio T."/>
            <person name="Hammon N."/>
            <person name="Israni S."/>
            <person name="Pitluck S."/>
            <person name="Goltsman E.G."/>
            <person name="Martinez M."/>
            <person name="Schmutz J."/>
            <person name="Larimer F."/>
            <person name="Land M."/>
            <person name="Hauser L."/>
            <person name="Kyrpides N."/>
            <person name="Kim E."/>
            <person name="Boone D.R."/>
            <person name="Brockman F."/>
            <person name="Culley D."/>
            <person name="Ferry J."/>
            <person name="Gunsalus R."/>
            <person name="McInerney M.J."/>
            <person name="Morrison M."/>
            <person name="Plugge C."/>
            <person name="Rohlin L."/>
            <person name="Scholten J."/>
            <person name="Sieber J."/>
            <person name="Stams A.J.M."/>
            <person name="Worm P."/>
            <person name="Henstra A.M."/>
            <person name="Richardson P."/>
        </authorList>
    </citation>
    <scope>NUCLEOTIDE SEQUENCE [LARGE SCALE GENOMIC DNA]</scope>
    <source>
        <strain evidence="2">DSM 10017 / MPOB</strain>
    </source>
</reference>
<dbReference type="AlphaFoldDB" id="A0LPA7"/>
<organism evidence="1 2">
    <name type="scientific">Syntrophobacter fumaroxidans (strain DSM 10017 / MPOB)</name>
    <dbReference type="NCBI Taxonomy" id="335543"/>
    <lineage>
        <taxon>Bacteria</taxon>
        <taxon>Pseudomonadati</taxon>
        <taxon>Thermodesulfobacteriota</taxon>
        <taxon>Syntrophobacteria</taxon>
        <taxon>Syntrophobacterales</taxon>
        <taxon>Syntrophobacteraceae</taxon>
        <taxon>Syntrophobacter</taxon>
    </lineage>
</organism>
<evidence type="ECO:0000313" key="2">
    <source>
        <dbReference type="Proteomes" id="UP000001784"/>
    </source>
</evidence>
<dbReference type="Proteomes" id="UP000001784">
    <property type="component" value="Chromosome"/>
</dbReference>
<dbReference type="EMBL" id="CP000478">
    <property type="protein sequence ID" value="ABK19259.1"/>
    <property type="molecule type" value="Genomic_DNA"/>
</dbReference>